<proteinExistence type="predicted"/>
<feature type="transmembrane region" description="Helical" evidence="1">
    <location>
        <begin position="129"/>
        <end position="149"/>
    </location>
</feature>
<reference evidence="2" key="1">
    <citation type="journal article" date="2017" name="Science">
        <title>Giant viruses with an expanded complement of translation system components.</title>
        <authorList>
            <person name="Schulz F."/>
            <person name="Yutin N."/>
            <person name="Ivanova N.N."/>
            <person name="Ortega D.R."/>
            <person name="Lee T.K."/>
            <person name="Vierheilig J."/>
            <person name="Daims H."/>
            <person name="Horn M."/>
            <person name="Wagner M."/>
            <person name="Jensen G.J."/>
            <person name="Kyrpides N.C."/>
            <person name="Koonin E.V."/>
            <person name="Woyke T."/>
        </authorList>
    </citation>
    <scope>NUCLEOTIDE SEQUENCE</scope>
    <source>
        <strain evidence="2">HKV1</strain>
    </source>
</reference>
<dbReference type="EMBL" id="KY684106">
    <property type="protein sequence ID" value="ARF11046.1"/>
    <property type="molecule type" value="Genomic_DNA"/>
</dbReference>
<protein>
    <submittedName>
        <fullName evidence="2">Uncharacterized protein</fullName>
    </submittedName>
</protein>
<gene>
    <name evidence="2" type="ORF">Hokovirus_4_20</name>
</gene>
<evidence type="ECO:0000256" key="1">
    <source>
        <dbReference type="SAM" id="Phobius"/>
    </source>
</evidence>
<keyword evidence="1" id="KW-1133">Transmembrane helix</keyword>
<sequence>MFKPTLNIFNTKFINKPMYFNKLFFRANKTNFNENTKNHKLVKNLKTSKYIEITEFKELDSNIKNVDLTISKNDKLCKLAIINFSLALFACAPSDFYSIEMPMRGTIITTSLMILILNKKIPNICLKLFLVIEMIKLFVIICFIAFTIWSNDGYDFYINKYDLIKE</sequence>
<keyword evidence="1" id="KW-0812">Transmembrane</keyword>
<evidence type="ECO:0000313" key="2">
    <source>
        <dbReference type="EMBL" id="ARF11046.1"/>
    </source>
</evidence>
<organism evidence="2">
    <name type="scientific">Hokovirus HKV1</name>
    <dbReference type="NCBI Taxonomy" id="1977638"/>
    <lineage>
        <taxon>Viruses</taxon>
        <taxon>Varidnaviria</taxon>
        <taxon>Bamfordvirae</taxon>
        <taxon>Nucleocytoviricota</taxon>
        <taxon>Megaviricetes</taxon>
        <taxon>Imitervirales</taxon>
        <taxon>Mimiviridae</taxon>
        <taxon>Klosneuvirinae</taxon>
        <taxon>Hokovirus</taxon>
    </lineage>
</organism>
<accession>A0A1V0SH37</accession>
<name>A0A1V0SH37_9VIRU</name>
<keyword evidence="1" id="KW-0472">Membrane</keyword>